<feature type="compositionally biased region" description="Polar residues" evidence="1">
    <location>
        <begin position="285"/>
        <end position="295"/>
    </location>
</feature>
<feature type="transmembrane region" description="Helical" evidence="2">
    <location>
        <begin position="12"/>
        <end position="32"/>
    </location>
</feature>
<evidence type="ECO:0000256" key="1">
    <source>
        <dbReference type="SAM" id="MobiDB-lite"/>
    </source>
</evidence>
<feature type="region of interest" description="Disordered" evidence="1">
    <location>
        <begin position="203"/>
        <end position="227"/>
    </location>
</feature>
<dbReference type="KEGG" id="tsr:106539922"/>
<feature type="region of interest" description="Disordered" evidence="1">
    <location>
        <begin position="116"/>
        <end position="190"/>
    </location>
</feature>
<gene>
    <name evidence="4" type="primary">TMEM238</name>
</gene>
<reference evidence="4" key="1">
    <citation type="submission" date="2025-08" db="UniProtKB">
        <authorList>
            <consortium name="RefSeq"/>
        </authorList>
    </citation>
    <scope>IDENTIFICATION</scope>
    <source>
        <tissue evidence="4">Skeletal muscle</tissue>
    </source>
</reference>
<sequence>MAPESERRKWSRCRGALGLALLFDALGLAGLLTGSLLETEVSDLLIYLGGVGVFFSLPWWVFWHVGNQEVPREELRDDVGLGWRSGDAWSLESWRARRLALLARAFSAHFSLSSSAASVPSQGGRPRAHFAASSVNRPSETEKQLRDDISDTAGASFTSPPVDSSSSATVVQGLPESPRTQDRGVQVSSKSLLSRKVLKLIHRSETVESTPSQDRGKQKHSKSLIPQRVLNIITRSETIDITSSQDRGKPGSSKSLLPQNGLDTLTRSETGGSARPQDQEKPESSKTLLPQNDQN</sequence>
<evidence type="ECO:0000313" key="4">
    <source>
        <dbReference type="RefSeq" id="XP_013910325.1"/>
    </source>
</evidence>
<dbReference type="PANTHER" id="PTHR28613:SF9">
    <property type="entry name" value="TRANSMEMBRANE PROTEIN 238"/>
    <property type="match status" value="1"/>
</dbReference>
<organism evidence="3 4">
    <name type="scientific">Thamnophis sirtalis</name>
    <dbReference type="NCBI Taxonomy" id="35019"/>
    <lineage>
        <taxon>Eukaryota</taxon>
        <taxon>Metazoa</taxon>
        <taxon>Chordata</taxon>
        <taxon>Craniata</taxon>
        <taxon>Vertebrata</taxon>
        <taxon>Euteleostomi</taxon>
        <taxon>Lepidosauria</taxon>
        <taxon>Squamata</taxon>
        <taxon>Bifurcata</taxon>
        <taxon>Unidentata</taxon>
        <taxon>Episquamata</taxon>
        <taxon>Toxicofera</taxon>
        <taxon>Serpentes</taxon>
        <taxon>Colubroidea</taxon>
        <taxon>Colubridae</taxon>
        <taxon>Natricinae</taxon>
        <taxon>Thamnophis</taxon>
    </lineage>
</organism>
<keyword evidence="2" id="KW-1133">Transmembrane helix</keyword>
<dbReference type="CTD" id="388564"/>
<proteinExistence type="predicted"/>
<dbReference type="GeneID" id="106539922"/>
<evidence type="ECO:0000256" key="2">
    <source>
        <dbReference type="SAM" id="Phobius"/>
    </source>
</evidence>
<dbReference type="OrthoDB" id="9047238at2759"/>
<feature type="compositionally biased region" description="Polar residues" evidence="1">
    <location>
        <begin position="252"/>
        <end position="271"/>
    </location>
</feature>
<dbReference type="PANTHER" id="PTHR28613">
    <property type="entry name" value="SI:CH211-232M10.4-RELATED"/>
    <property type="match status" value="1"/>
</dbReference>
<dbReference type="AlphaFoldDB" id="A0A6I9Y0Q5"/>
<dbReference type="Pfam" id="PF15125">
    <property type="entry name" value="TMEM238"/>
    <property type="match status" value="1"/>
</dbReference>
<keyword evidence="3" id="KW-1185">Reference proteome</keyword>
<keyword evidence="2" id="KW-0472">Membrane</keyword>
<dbReference type="Proteomes" id="UP000504617">
    <property type="component" value="Unplaced"/>
</dbReference>
<keyword evidence="2 4" id="KW-0812">Transmembrane</keyword>
<accession>A0A6I9Y0Q5</accession>
<feature type="compositionally biased region" description="Low complexity" evidence="1">
    <location>
        <begin position="155"/>
        <end position="170"/>
    </location>
</feature>
<name>A0A6I9Y0Q5_9SAUR</name>
<feature type="transmembrane region" description="Helical" evidence="2">
    <location>
        <begin position="44"/>
        <end position="63"/>
    </location>
</feature>
<evidence type="ECO:0000313" key="3">
    <source>
        <dbReference type="Proteomes" id="UP000504617"/>
    </source>
</evidence>
<dbReference type="RefSeq" id="XP_013910325.1">
    <property type="nucleotide sequence ID" value="XM_014054850.1"/>
</dbReference>
<feature type="region of interest" description="Disordered" evidence="1">
    <location>
        <begin position="241"/>
        <end position="295"/>
    </location>
</feature>
<protein>
    <submittedName>
        <fullName evidence="4">Transmembrane protein 238</fullName>
    </submittedName>
</protein>
<dbReference type="InterPro" id="IPR029365">
    <property type="entry name" value="TMEM238"/>
</dbReference>
<feature type="compositionally biased region" description="Basic and acidic residues" evidence="1">
    <location>
        <begin position="139"/>
        <end position="149"/>
    </location>
</feature>